<feature type="region of interest" description="Disordered" evidence="1">
    <location>
        <begin position="60"/>
        <end position="84"/>
    </location>
</feature>
<accession>A0AB38YJQ3</accession>
<dbReference type="EMBL" id="CP101717">
    <property type="protein sequence ID" value="WLD59576.1"/>
    <property type="molecule type" value="Genomic_DNA"/>
</dbReference>
<sequence length="84" mass="9284">MSFSATASGLTPEIYERFRAALETGKWPDGKALTAEQKQTVMEAILTWEAANLPEDQRTGFIPRNECQSSAKPEVIPTVNRDDA</sequence>
<protein>
    <submittedName>
        <fullName evidence="2">YeaC family protein</fullName>
    </submittedName>
</protein>
<gene>
    <name evidence="2" type="ORF">NFC81_07285</name>
</gene>
<evidence type="ECO:0000256" key="1">
    <source>
        <dbReference type="SAM" id="MobiDB-lite"/>
    </source>
</evidence>
<evidence type="ECO:0000313" key="2">
    <source>
        <dbReference type="EMBL" id="WLD59576.1"/>
    </source>
</evidence>
<proteinExistence type="predicted"/>
<name>A0AB38YJQ3_9GAMM</name>
<dbReference type="Pfam" id="PF07023">
    <property type="entry name" value="DUF1315"/>
    <property type="match status" value="1"/>
</dbReference>
<reference evidence="2" key="1">
    <citation type="submission" date="2022-07" db="EMBL/GenBank/DDBJ databases">
        <title>Complete genome sequence of Salinispirillum sp. LH10-3-1 capable of multiple carbohydrate inversion isolated from a soda lake.</title>
        <authorList>
            <person name="Liu J."/>
            <person name="Zhai Y."/>
            <person name="Zhang H."/>
            <person name="Yang H."/>
            <person name="Qu J."/>
            <person name="Li J."/>
        </authorList>
    </citation>
    <scope>NUCLEOTIDE SEQUENCE</scope>
    <source>
        <strain evidence="2">LH 10-3-1</strain>
    </source>
</reference>
<dbReference type="RefSeq" id="WP_304996868.1">
    <property type="nucleotide sequence ID" value="NZ_CP101717.1"/>
</dbReference>
<organism evidence="2">
    <name type="scientific">Salinispirillum sp. LH 10-3-1</name>
    <dbReference type="NCBI Taxonomy" id="2952525"/>
    <lineage>
        <taxon>Bacteria</taxon>
        <taxon>Pseudomonadati</taxon>
        <taxon>Pseudomonadota</taxon>
        <taxon>Gammaproteobacteria</taxon>
        <taxon>Oceanospirillales</taxon>
        <taxon>Saccharospirillaceae</taxon>
        <taxon>Salinispirillum</taxon>
    </lineage>
</organism>
<dbReference type="AlphaFoldDB" id="A0AB38YJQ3"/>
<dbReference type="InterPro" id="IPR009749">
    <property type="entry name" value="DUF1315"/>
</dbReference>